<dbReference type="GO" id="GO:0008218">
    <property type="term" value="P:bioluminescence"/>
    <property type="evidence" value="ECO:0007669"/>
    <property type="project" value="InterPro"/>
</dbReference>
<dbReference type="EMBL" id="ACVI01000057">
    <property type="protein sequence ID" value="EET86318.1"/>
    <property type="molecule type" value="Genomic_DNA"/>
</dbReference>
<dbReference type="Pfam" id="PF05893">
    <property type="entry name" value="LuxC"/>
    <property type="match status" value="1"/>
</dbReference>
<dbReference type="GO" id="GO:0003995">
    <property type="term" value="F:acyl-CoA dehydrogenase activity"/>
    <property type="evidence" value="ECO:0007669"/>
    <property type="project" value="InterPro"/>
</dbReference>
<reference evidence="2 3" key="1">
    <citation type="submission" date="2009-06" db="EMBL/GenBank/DDBJ databases">
        <title>The draft genome of Clostridium carboxidivorans P7.</title>
        <authorList>
            <consortium name="US DOE Joint Genome Institute (JGI-PGF)"/>
            <person name="Lucas S."/>
            <person name="Copeland A."/>
            <person name="Lapidus A."/>
            <person name="Glavina del Rio T."/>
            <person name="Tice H."/>
            <person name="Bruce D."/>
            <person name="Goodwin L."/>
            <person name="Pitluck S."/>
            <person name="Larimer F."/>
            <person name="Land M.L."/>
            <person name="Hauser L."/>
            <person name="Hemme C.L."/>
        </authorList>
    </citation>
    <scope>NUCLEOTIDE SEQUENCE [LARGE SCALE GENOMIC DNA]</scope>
    <source>
        <strain evidence="2 3">P7</strain>
    </source>
</reference>
<dbReference type="InterPro" id="IPR016161">
    <property type="entry name" value="Ald_DH/histidinol_DH"/>
</dbReference>
<name>C6PWN0_9CLOT</name>
<organism evidence="2 3">
    <name type="scientific">Clostridium carboxidivorans P7</name>
    <dbReference type="NCBI Taxonomy" id="536227"/>
    <lineage>
        <taxon>Bacteria</taxon>
        <taxon>Bacillati</taxon>
        <taxon>Bacillota</taxon>
        <taxon>Clostridia</taxon>
        <taxon>Eubacteriales</taxon>
        <taxon>Clostridiaceae</taxon>
        <taxon>Clostridium</taxon>
    </lineage>
</organism>
<proteinExistence type="predicted"/>
<evidence type="ECO:0000256" key="1">
    <source>
        <dbReference type="ARBA" id="ARBA00022857"/>
    </source>
</evidence>
<dbReference type="STRING" id="536227.Ccar_01605"/>
<feature type="non-terminal residue" evidence="2">
    <location>
        <position position="333"/>
    </location>
</feature>
<keyword evidence="3" id="KW-1185">Reference proteome</keyword>
<dbReference type="InterPro" id="IPR008670">
    <property type="entry name" value="CoA_reduct_LuxC"/>
</dbReference>
<evidence type="ECO:0000313" key="3">
    <source>
        <dbReference type="Proteomes" id="UP000004198"/>
    </source>
</evidence>
<sequence length="333" mass="37872">MITCYSLDGKIYSEGVIFENLDIIYLALENNWSLLKSIPVEVVISILDEYSKKLHLNRELLKVEGVPFLLSYLKRSNIENLIKNNIGDQNYLNEFIHKGNGKYIKAQGRGIACHWIAGNVPTLAFYSIFQALIAKNSNIIKVPKQSIDLILKLLELMDNIKVNYKSKIYYSTDILKNISLIYFDSNDKLLNEQMSAKADARIVWGGEEAVKSINSLPKKSTCKDLVFGPKYSLAIFDKSVIESCECEEFMNRLVMDIAIFNQKACSSPQVLFIEKSKIPFDKSIKKLANAFKKLDKRYPNILDESTAGRIINERGIYSLSLDKDLCCSKGLNY</sequence>
<comment type="caution">
    <text evidence="2">The sequence shown here is derived from an EMBL/GenBank/DDBJ whole genome shotgun (WGS) entry which is preliminary data.</text>
</comment>
<dbReference type="AlphaFoldDB" id="C6PWN0"/>
<dbReference type="SUPFAM" id="SSF53720">
    <property type="entry name" value="ALDH-like"/>
    <property type="match status" value="1"/>
</dbReference>
<dbReference type="OrthoDB" id="580775at2"/>
<dbReference type="RefSeq" id="WP_007062082.1">
    <property type="nucleotide sequence ID" value="NZ_ACVI01000057.1"/>
</dbReference>
<accession>C6PWN0</accession>
<dbReference type="eggNOG" id="COG1541">
    <property type="taxonomic scope" value="Bacteria"/>
</dbReference>
<keyword evidence="1" id="KW-0521">NADP</keyword>
<gene>
    <name evidence="2" type="ORF">CcarbDRAFT_3197</name>
</gene>
<dbReference type="Proteomes" id="UP000004198">
    <property type="component" value="Unassembled WGS sequence"/>
</dbReference>
<protein>
    <submittedName>
        <fullName evidence="2">Acyl-CoA reductase</fullName>
    </submittedName>
</protein>
<evidence type="ECO:0000313" key="2">
    <source>
        <dbReference type="EMBL" id="EET86318.1"/>
    </source>
</evidence>